<accession>A0AAN7LYR6</accession>
<dbReference type="SMART" id="SM01045">
    <property type="entry name" value="BURP"/>
    <property type="match status" value="1"/>
</dbReference>
<gene>
    <name evidence="9" type="ORF">SAY86_020071</name>
</gene>
<sequence length="332" mass="37690">MFSHMIFYFLLLSSTTHVSTAESQIARAALIDHWNHVGVVHPPPFLLSKVSTLSAWETTYLARLATHNSLSTINFCVMANLTCSLENTGSSVAISFTWYRSHYTNRDNNGRANMVRSGIFFRESELREGNAMYFPDIIDKLPRRLFLPRVVVSKIPFSMSRLDEIVEIFHISKNSTIEHAILNALNDCERSPISGETKRCLATAEDMVDFAVSSLGSRRLVVHTTKINNKSSYSPTVTIKSVKEISQPRESLSCHQVIYPYLLYYCHSFPKVRIYEVNIMDMAASAIAICHEDTSAWSPEHISFVELGPGPGKIEVCHWIYQNEMLWTIDDK</sequence>
<keyword evidence="3" id="KW-0134">Cell wall</keyword>
<evidence type="ECO:0000256" key="2">
    <source>
        <dbReference type="ARBA" id="ARBA00004271"/>
    </source>
</evidence>
<feature type="chain" id="PRO_5042927068" description="BURP domain-containing protein" evidence="7">
    <location>
        <begin position="22"/>
        <end position="332"/>
    </location>
</feature>
<evidence type="ECO:0000256" key="7">
    <source>
        <dbReference type="SAM" id="SignalP"/>
    </source>
</evidence>
<dbReference type="PANTHER" id="PTHR31458:SF9">
    <property type="entry name" value="POLYGALACTURONASE-1 NON-CATALYTIC SUBUNIT BETA"/>
    <property type="match status" value="1"/>
</dbReference>
<dbReference type="InterPro" id="IPR004873">
    <property type="entry name" value="BURP_dom"/>
</dbReference>
<keyword evidence="3" id="KW-0964">Secreted</keyword>
<evidence type="ECO:0000256" key="6">
    <source>
        <dbReference type="ARBA" id="ARBA00023180"/>
    </source>
</evidence>
<keyword evidence="10" id="KW-1185">Reference proteome</keyword>
<evidence type="ECO:0000256" key="3">
    <source>
        <dbReference type="ARBA" id="ARBA00022512"/>
    </source>
</evidence>
<reference evidence="9 10" key="1">
    <citation type="journal article" date="2023" name="Hortic Res">
        <title>Pangenome of water caltrop reveals structural variations and asymmetric subgenome divergence after allopolyploidization.</title>
        <authorList>
            <person name="Zhang X."/>
            <person name="Chen Y."/>
            <person name="Wang L."/>
            <person name="Yuan Y."/>
            <person name="Fang M."/>
            <person name="Shi L."/>
            <person name="Lu R."/>
            <person name="Comes H.P."/>
            <person name="Ma Y."/>
            <person name="Chen Y."/>
            <person name="Huang G."/>
            <person name="Zhou Y."/>
            <person name="Zheng Z."/>
            <person name="Qiu Y."/>
        </authorList>
    </citation>
    <scope>NUCLEOTIDE SEQUENCE [LARGE SCALE GENOMIC DNA]</scope>
    <source>
        <strain evidence="9">F231</strain>
    </source>
</reference>
<dbReference type="Pfam" id="PF03181">
    <property type="entry name" value="BURP"/>
    <property type="match status" value="1"/>
</dbReference>
<comment type="caution">
    <text evidence="9">The sequence shown here is derived from an EMBL/GenBank/DDBJ whole genome shotgun (WGS) entry which is preliminary data.</text>
</comment>
<keyword evidence="4" id="KW-0052">Apoplast</keyword>
<protein>
    <recommendedName>
        <fullName evidence="8">BURP domain-containing protein</fullName>
    </recommendedName>
</protein>
<evidence type="ECO:0000256" key="4">
    <source>
        <dbReference type="ARBA" id="ARBA00022523"/>
    </source>
</evidence>
<dbReference type="AlphaFoldDB" id="A0AAN7LYR6"/>
<organism evidence="9 10">
    <name type="scientific">Trapa natans</name>
    <name type="common">Water chestnut</name>
    <dbReference type="NCBI Taxonomy" id="22666"/>
    <lineage>
        <taxon>Eukaryota</taxon>
        <taxon>Viridiplantae</taxon>
        <taxon>Streptophyta</taxon>
        <taxon>Embryophyta</taxon>
        <taxon>Tracheophyta</taxon>
        <taxon>Spermatophyta</taxon>
        <taxon>Magnoliopsida</taxon>
        <taxon>eudicotyledons</taxon>
        <taxon>Gunneridae</taxon>
        <taxon>Pentapetalae</taxon>
        <taxon>rosids</taxon>
        <taxon>malvids</taxon>
        <taxon>Myrtales</taxon>
        <taxon>Lythraceae</taxon>
        <taxon>Trapa</taxon>
    </lineage>
</organism>
<evidence type="ECO:0000313" key="9">
    <source>
        <dbReference type="EMBL" id="KAK4788752.1"/>
    </source>
</evidence>
<proteinExistence type="predicted"/>
<feature type="signal peptide" evidence="7">
    <location>
        <begin position="1"/>
        <end position="21"/>
    </location>
</feature>
<dbReference type="Proteomes" id="UP001346149">
    <property type="component" value="Unassembled WGS sequence"/>
</dbReference>
<comment type="subcellular location">
    <subcellularLocation>
        <location evidence="1">Secreted</location>
        <location evidence="1">Cell wall</location>
    </subcellularLocation>
    <subcellularLocation>
        <location evidence="2">Secreted</location>
        <location evidence="2">Extracellular space</location>
        <location evidence="2">Apoplast</location>
    </subcellularLocation>
</comment>
<keyword evidence="5 7" id="KW-0732">Signal</keyword>
<evidence type="ECO:0000259" key="8">
    <source>
        <dbReference type="PROSITE" id="PS51277"/>
    </source>
</evidence>
<evidence type="ECO:0000313" key="10">
    <source>
        <dbReference type="Proteomes" id="UP001346149"/>
    </source>
</evidence>
<dbReference type="PANTHER" id="PTHR31458">
    <property type="entry name" value="POLYGALACTURONASE 1 BETA-LIKE PROTEIN 2"/>
    <property type="match status" value="1"/>
</dbReference>
<dbReference type="EMBL" id="JAXQNO010000011">
    <property type="protein sequence ID" value="KAK4788752.1"/>
    <property type="molecule type" value="Genomic_DNA"/>
</dbReference>
<feature type="domain" description="BURP" evidence="8">
    <location>
        <begin position="120"/>
        <end position="330"/>
    </location>
</feature>
<dbReference type="GO" id="GO:0048046">
    <property type="term" value="C:apoplast"/>
    <property type="evidence" value="ECO:0007669"/>
    <property type="project" value="UniProtKB-SubCell"/>
</dbReference>
<dbReference type="InterPro" id="IPR051897">
    <property type="entry name" value="PG-associated_BURP"/>
</dbReference>
<evidence type="ECO:0000256" key="1">
    <source>
        <dbReference type="ARBA" id="ARBA00004191"/>
    </source>
</evidence>
<keyword evidence="6" id="KW-0325">Glycoprotein</keyword>
<evidence type="ECO:0000256" key="5">
    <source>
        <dbReference type="ARBA" id="ARBA00022729"/>
    </source>
</evidence>
<name>A0AAN7LYR6_TRANT</name>
<dbReference type="PROSITE" id="PS51277">
    <property type="entry name" value="BURP"/>
    <property type="match status" value="1"/>
</dbReference>